<evidence type="ECO:0000313" key="3">
    <source>
        <dbReference type="Proteomes" id="UP001344447"/>
    </source>
</evidence>
<sequence>MSIISNVVLCSFTTGELTVQSTSNSIKCSFPNKFNKNIYLNQTSICFDLNGNTCIISKDNPCTIKNTKYVSCIGNYIECSSQTTVCSNENSVFFVNYYQHYSTEYDSRSKSSSNSQFPSSITFILSLLLIIITTLLIS</sequence>
<dbReference type="Proteomes" id="UP001344447">
    <property type="component" value="Unassembled WGS sequence"/>
</dbReference>
<dbReference type="AlphaFoldDB" id="A0AAN7Z049"/>
<feature type="transmembrane region" description="Helical" evidence="1">
    <location>
        <begin position="117"/>
        <end position="137"/>
    </location>
</feature>
<proteinExistence type="predicted"/>
<keyword evidence="1" id="KW-1133">Transmembrane helix</keyword>
<protein>
    <submittedName>
        <fullName evidence="2">Uncharacterized protein</fullName>
    </submittedName>
</protein>
<name>A0AAN7Z049_9MYCE</name>
<evidence type="ECO:0000256" key="1">
    <source>
        <dbReference type="SAM" id="Phobius"/>
    </source>
</evidence>
<keyword evidence="1" id="KW-0812">Transmembrane</keyword>
<keyword evidence="3" id="KW-1185">Reference proteome</keyword>
<evidence type="ECO:0000313" key="2">
    <source>
        <dbReference type="EMBL" id="KAK5579155.1"/>
    </source>
</evidence>
<gene>
    <name evidence="2" type="ORF">RB653_008834</name>
</gene>
<reference evidence="2 3" key="1">
    <citation type="submission" date="2023-11" db="EMBL/GenBank/DDBJ databases">
        <title>Dfirmibasis_genome.</title>
        <authorList>
            <person name="Edelbroek B."/>
            <person name="Kjellin J."/>
            <person name="Jerlstrom-Hultqvist J."/>
            <person name="Soderbom F."/>
        </authorList>
    </citation>
    <scope>NUCLEOTIDE SEQUENCE [LARGE SCALE GENOMIC DNA]</scope>
    <source>
        <strain evidence="2 3">TNS-C-14</strain>
    </source>
</reference>
<dbReference type="EMBL" id="JAVFKY010000003">
    <property type="protein sequence ID" value="KAK5579155.1"/>
    <property type="molecule type" value="Genomic_DNA"/>
</dbReference>
<accession>A0AAN7Z049</accession>
<organism evidence="2 3">
    <name type="scientific">Dictyostelium firmibasis</name>
    <dbReference type="NCBI Taxonomy" id="79012"/>
    <lineage>
        <taxon>Eukaryota</taxon>
        <taxon>Amoebozoa</taxon>
        <taxon>Evosea</taxon>
        <taxon>Eumycetozoa</taxon>
        <taxon>Dictyostelia</taxon>
        <taxon>Dictyosteliales</taxon>
        <taxon>Dictyosteliaceae</taxon>
        <taxon>Dictyostelium</taxon>
    </lineage>
</organism>
<comment type="caution">
    <text evidence="2">The sequence shown here is derived from an EMBL/GenBank/DDBJ whole genome shotgun (WGS) entry which is preliminary data.</text>
</comment>
<keyword evidence="1" id="KW-0472">Membrane</keyword>